<dbReference type="EMBL" id="LSSK01000838">
    <property type="protein sequence ID" value="OMH81720.1"/>
    <property type="molecule type" value="Genomic_DNA"/>
</dbReference>
<dbReference type="SMART" id="SM00343">
    <property type="entry name" value="ZnF_C2HC"/>
    <property type="match status" value="1"/>
</dbReference>
<proteinExistence type="predicted"/>
<dbReference type="GO" id="GO:0003676">
    <property type="term" value="F:nucleic acid binding"/>
    <property type="evidence" value="ECO:0007669"/>
    <property type="project" value="InterPro"/>
</dbReference>
<accession>A0A1R1PL74</accession>
<dbReference type="InterPro" id="IPR036875">
    <property type="entry name" value="Znf_CCHC_sf"/>
</dbReference>
<feature type="region of interest" description="Disordered" evidence="2">
    <location>
        <begin position="66"/>
        <end position="95"/>
    </location>
</feature>
<dbReference type="GO" id="GO:0008270">
    <property type="term" value="F:zinc ion binding"/>
    <property type="evidence" value="ECO:0007669"/>
    <property type="project" value="UniProtKB-KW"/>
</dbReference>
<organism evidence="4 5">
    <name type="scientific">Zancudomyces culisetae</name>
    <name type="common">Gut fungus</name>
    <name type="synonym">Smittium culisetae</name>
    <dbReference type="NCBI Taxonomy" id="1213189"/>
    <lineage>
        <taxon>Eukaryota</taxon>
        <taxon>Fungi</taxon>
        <taxon>Fungi incertae sedis</taxon>
        <taxon>Zoopagomycota</taxon>
        <taxon>Kickxellomycotina</taxon>
        <taxon>Harpellomycetes</taxon>
        <taxon>Harpellales</taxon>
        <taxon>Legeriomycetaceae</taxon>
        <taxon>Zancudomyces</taxon>
    </lineage>
</organism>
<evidence type="ECO:0000256" key="1">
    <source>
        <dbReference type="PROSITE-ProRule" id="PRU00047"/>
    </source>
</evidence>
<dbReference type="OrthoDB" id="5554389at2759"/>
<reference evidence="5" key="1">
    <citation type="submission" date="2017-01" db="EMBL/GenBank/DDBJ databases">
        <authorList>
            <person name="Wang Y."/>
            <person name="White M."/>
            <person name="Kvist S."/>
            <person name="Moncalvo J.-M."/>
        </authorList>
    </citation>
    <scope>NUCLEOTIDE SEQUENCE [LARGE SCALE GENOMIC DNA]</scope>
    <source>
        <strain evidence="5">COL-18-3</strain>
    </source>
</reference>
<dbReference type="InterPro" id="IPR001878">
    <property type="entry name" value="Znf_CCHC"/>
</dbReference>
<keyword evidence="1" id="KW-0863">Zinc-finger</keyword>
<dbReference type="Pfam" id="PF00098">
    <property type="entry name" value="zf-CCHC"/>
    <property type="match status" value="1"/>
</dbReference>
<gene>
    <name evidence="4" type="ORF">AX774_g4810</name>
</gene>
<sequence length="95" mass="11139">MHDLAILPTTLVVKDEKVNLIWDGAPASCTYCKKEGHWKSECPELAKLRKRGRPDKYREMMNIIEKGKNQIEQERQKGSEQENQKVKERTKEKGR</sequence>
<evidence type="ECO:0000256" key="2">
    <source>
        <dbReference type="SAM" id="MobiDB-lite"/>
    </source>
</evidence>
<dbReference type="Gene3D" id="4.10.60.10">
    <property type="entry name" value="Zinc finger, CCHC-type"/>
    <property type="match status" value="1"/>
</dbReference>
<evidence type="ECO:0000313" key="4">
    <source>
        <dbReference type="EMBL" id="OMH81720.1"/>
    </source>
</evidence>
<keyword evidence="5" id="KW-1185">Reference proteome</keyword>
<feature type="domain" description="CCHC-type" evidence="3">
    <location>
        <begin position="29"/>
        <end position="44"/>
    </location>
</feature>
<protein>
    <recommendedName>
        <fullName evidence="3">CCHC-type domain-containing protein</fullName>
    </recommendedName>
</protein>
<evidence type="ECO:0000259" key="3">
    <source>
        <dbReference type="PROSITE" id="PS50158"/>
    </source>
</evidence>
<dbReference type="AlphaFoldDB" id="A0A1R1PL74"/>
<feature type="non-terminal residue" evidence="4">
    <location>
        <position position="95"/>
    </location>
</feature>
<dbReference type="PROSITE" id="PS50158">
    <property type="entry name" value="ZF_CCHC"/>
    <property type="match status" value="1"/>
</dbReference>
<evidence type="ECO:0000313" key="5">
    <source>
        <dbReference type="Proteomes" id="UP000188320"/>
    </source>
</evidence>
<name>A0A1R1PL74_ZANCU</name>
<keyword evidence="1" id="KW-0479">Metal-binding</keyword>
<dbReference type="Proteomes" id="UP000188320">
    <property type="component" value="Unassembled WGS sequence"/>
</dbReference>
<dbReference type="SUPFAM" id="SSF57756">
    <property type="entry name" value="Retrovirus zinc finger-like domains"/>
    <property type="match status" value="1"/>
</dbReference>
<keyword evidence="1" id="KW-0862">Zinc</keyword>
<comment type="caution">
    <text evidence="4">The sequence shown here is derived from an EMBL/GenBank/DDBJ whole genome shotgun (WGS) entry which is preliminary data.</text>
</comment>